<reference evidence="6" key="1">
    <citation type="submission" date="2016-10" db="EMBL/GenBank/DDBJ databases">
        <authorList>
            <person name="Varghese N."/>
            <person name="Submissions S."/>
        </authorList>
    </citation>
    <scope>NUCLEOTIDE SEQUENCE [LARGE SCALE GENOMIC DNA]</scope>
    <source>
        <strain evidence="6">DSM 24729</strain>
    </source>
</reference>
<accession>A0A1G7JUH1</accession>
<feature type="signal peptide" evidence="3">
    <location>
        <begin position="1"/>
        <end position="19"/>
    </location>
</feature>
<name>A0A1G7JUH1_9FLAO</name>
<evidence type="ECO:0000256" key="2">
    <source>
        <dbReference type="ARBA" id="ARBA00022729"/>
    </source>
</evidence>
<dbReference type="Pfam" id="PF09375">
    <property type="entry name" value="Peptidase_M75"/>
    <property type="match status" value="1"/>
</dbReference>
<organism evidence="5 6">
    <name type="scientific">Cellulophaga baltica</name>
    <dbReference type="NCBI Taxonomy" id="76594"/>
    <lineage>
        <taxon>Bacteria</taxon>
        <taxon>Pseudomonadati</taxon>
        <taxon>Bacteroidota</taxon>
        <taxon>Flavobacteriia</taxon>
        <taxon>Flavobacteriales</taxon>
        <taxon>Flavobacteriaceae</taxon>
        <taxon>Cellulophaga</taxon>
    </lineage>
</organism>
<dbReference type="Proteomes" id="UP000182114">
    <property type="component" value="Unassembled WGS sequence"/>
</dbReference>
<dbReference type="AlphaFoldDB" id="A0A1G7JUH1"/>
<dbReference type="InterPro" id="IPR038352">
    <property type="entry name" value="Imelysin_sf"/>
</dbReference>
<comment type="subcellular location">
    <subcellularLocation>
        <location evidence="1">Cell envelope</location>
    </subcellularLocation>
</comment>
<gene>
    <name evidence="5" type="ORF">SAMN04487992_110108</name>
</gene>
<evidence type="ECO:0000259" key="4">
    <source>
        <dbReference type="Pfam" id="PF09375"/>
    </source>
</evidence>
<protein>
    <submittedName>
        <fullName evidence="5">Imelysin</fullName>
    </submittedName>
</protein>
<dbReference type="GO" id="GO:0030313">
    <property type="term" value="C:cell envelope"/>
    <property type="evidence" value="ECO:0007669"/>
    <property type="project" value="UniProtKB-SubCell"/>
</dbReference>
<proteinExistence type="predicted"/>
<dbReference type="Gene3D" id="1.20.1420.20">
    <property type="entry name" value="M75 peptidase, HXXE motif"/>
    <property type="match status" value="1"/>
</dbReference>
<evidence type="ECO:0000313" key="6">
    <source>
        <dbReference type="Proteomes" id="UP000182114"/>
    </source>
</evidence>
<dbReference type="RefSeq" id="WP_074539048.1">
    <property type="nucleotide sequence ID" value="NZ_FNBD01000010.1"/>
</dbReference>
<feature type="domain" description="Imelysin-like" evidence="4">
    <location>
        <begin position="51"/>
        <end position="349"/>
    </location>
</feature>
<evidence type="ECO:0000256" key="1">
    <source>
        <dbReference type="ARBA" id="ARBA00004196"/>
    </source>
</evidence>
<dbReference type="EMBL" id="FNBD01000010">
    <property type="protein sequence ID" value="SDF28444.1"/>
    <property type="molecule type" value="Genomic_DNA"/>
</dbReference>
<dbReference type="PROSITE" id="PS51257">
    <property type="entry name" value="PROKAR_LIPOPROTEIN"/>
    <property type="match status" value="1"/>
</dbReference>
<evidence type="ECO:0000313" key="5">
    <source>
        <dbReference type="EMBL" id="SDF28444.1"/>
    </source>
</evidence>
<keyword evidence="6" id="KW-1185">Reference proteome</keyword>
<dbReference type="InterPro" id="IPR018976">
    <property type="entry name" value="Imelysin-like"/>
</dbReference>
<sequence length="376" mass="41211">MKRTKVWGFIILLSLIVFACSTSDDGGGTSEETDDNFNRSAMLINWADNIIIPAYTAFNADVAVMVQASSVFTETPSEANLQNLRNAWKDAYVSFQSVSMFEIGKAEELNFRNRLNVYPTDVTSIEENVSNNTYNFSLPSNIAIQGFPAIDYLINGLAGTDAEIVAFYNSESTATGYNGYLNELTNTVLELSTTVLNDWEGSYRSTFVAGTSSSATGSVDKLVNDFLYYYEKSLRAGKIGIPAGVFSVDPLPEKVEALYSKEIGKELLLAAITASQNFFNGKSFTSASEGESLKSYLDFLNTIKNGDDLSTLINNQFDISKTKAAELGNDLALQVTTDNSKMTETYDELQRNVILLKVDMLQALSINVDFVDADGD</sequence>
<evidence type="ECO:0000256" key="3">
    <source>
        <dbReference type="SAM" id="SignalP"/>
    </source>
</evidence>
<keyword evidence="2 3" id="KW-0732">Signal</keyword>
<dbReference type="CDD" id="cd14659">
    <property type="entry name" value="Imelysin-like_IPPA"/>
    <property type="match status" value="1"/>
</dbReference>
<dbReference type="eggNOG" id="COG3489">
    <property type="taxonomic scope" value="Bacteria"/>
</dbReference>
<feature type="chain" id="PRO_5010161553" evidence="3">
    <location>
        <begin position="20"/>
        <end position="376"/>
    </location>
</feature>
<dbReference type="InterPro" id="IPR034984">
    <property type="entry name" value="Imelysin-like_IPPA"/>
</dbReference>